<protein>
    <recommendedName>
        <fullName evidence="4">YqzL family protein</fullName>
    </recommendedName>
</protein>
<dbReference type="Pfam" id="PF14006">
    <property type="entry name" value="YqzL"/>
    <property type="match status" value="1"/>
</dbReference>
<proteinExistence type="predicted"/>
<accession>A0ABN7RW40</accession>
<evidence type="ECO:0008006" key="4">
    <source>
        <dbReference type="Google" id="ProtNLM"/>
    </source>
</evidence>
<sequence length="50" mass="6002">MRDFSWKIFTLTGDVDAFLLYREMDELSEREKKPTPESLDSLDNWEEMAD</sequence>
<keyword evidence="3" id="KW-1185">Reference proteome</keyword>
<dbReference type="InterPro" id="IPR025617">
    <property type="entry name" value="YqzL"/>
</dbReference>
<name>A0ABN7RW40_THEXY</name>
<evidence type="ECO:0000256" key="1">
    <source>
        <dbReference type="SAM" id="MobiDB-lite"/>
    </source>
</evidence>
<dbReference type="Proteomes" id="UP000681526">
    <property type="component" value="Unassembled WGS sequence"/>
</dbReference>
<dbReference type="EMBL" id="CAJRAY010000032">
    <property type="protein sequence ID" value="CAG5083537.1"/>
    <property type="molecule type" value="Genomic_DNA"/>
</dbReference>
<feature type="region of interest" description="Disordered" evidence="1">
    <location>
        <begin position="28"/>
        <end position="50"/>
    </location>
</feature>
<reference evidence="2 3" key="1">
    <citation type="submission" date="2021-04" db="EMBL/GenBank/DDBJ databases">
        <authorList>
            <person name="Rakotoarivonina H."/>
        </authorList>
    </citation>
    <scope>NUCLEOTIDE SEQUENCE [LARGE SCALE GENOMIC DNA]</scope>
    <source>
        <strain evidence="2 3">XE</strain>
    </source>
</reference>
<dbReference type="RefSeq" id="WP_015255218.1">
    <property type="nucleotide sequence ID" value="NZ_CAJRAY010000032.1"/>
</dbReference>
<gene>
    <name evidence="2" type="primary">txxe 977</name>
    <name evidence="2" type="ORF">TXXE_06950</name>
</gene>
<evidence type="ECO:0000313" key="3">
    <source>
        <dbReference type="Proteomes" id="UP000681526"/>
    </source>
</evidence>
<comment type="caution">
    <text evidence="2">The sequence shown here is derived from an EMBL/GenBank/DDBJ whole genome shotgun (WGS) entry which is preliminary data.</text>
</comment>
<evidence type="ECO:0000313" key="2">
    <source>
        <dbReference type="EMBL" id="CAG5083537.1"/>
    </source>
</evidence>
<organism evidence="2 3">
    <name type="scientific">Thermobacillus xylanilyticus</name>
    <dbReference type="NCBI Taxonomy" id="76633"/>
    <lineage>
        <taxon>Bacteria</taxon>
        <taxon>Bacillati</taxon>
        <taxon>Bacillota</taxon>
        <taxon>Bacilli</taxon>
        <taxon>Bacillales</taxon>
        <taxon>Paenibacillaceae</taxon>
        <taxon>Thermobacillus</taxon>
    </lineage>
</organism>